<evidence type="ECO:0000313" key="3">
    <source>
        <dbReference type="Proteomes" id="UP000245946"/>
    </source>
</evidence>
<feature type="region of interest" description="Disordered" evidence="1">
    <location>
        <begin position="236"/>
        <end position="319"/>
    </location>
</feature>
<gene>
    <name evidence="2" type="ORF">FA09DRAFT_150221</name>
</gene>
<evidence type="ECO:0000256" key="1">
    <source>
        <dbReference type="SAM" id="MobiDB-lite"/>
    </source>
</evidence>
<dbReference type="EMBL" id="KZ819306">
    <property type="protein sequence ID" value="PWN95107.1"/>
    <property type="molecule type" value="Genomic_DNA"/>
</dbReference>
<keyword evidence="3" id="KW-1185">Reference proteome</keyword>
<organism evidence="2 3">
    <name type="scientific">Tilletiopsis washingtonensis</name>
    <dbReference type="NCBI Taxonomy" id="58919"/>
    <lineage>
        <taxon>Eukaryota</taxon>
        <taxon>Fungi</taxon>
        <taxon>Dikarya</taxon>
        <taxon>Basidiomycota</taxon>
        <taxon>Ustilaginomycotina</taxon>
        <taxon>Exobasidiomycetes</taxon>
        <taxon>Entylomatales</taxon>
        <taxon>Entylomatales incertae sedis</taxon>
        <taxon>Tilletiopsis</taxon>
    </lineage>
</organism>
<name>A0A316Z059_9BASI</name>
<reference evidence="2 3" key="1">
    <citation type="journal article" date="2018" name="Mol. Biol. Evol.">
        <title>Broad Genomic Sampling Reveals a Smut Pathogenic Ancestry of the Fungal Clade Ustilaginomycotina.</title>
        <authorList>
            <person name="Kijpornyongpan T."/>
            <person name="Mondo S.J."/>
            <person name="Barry K."/>
            <person name="Sandor L."/>
            <person name="Lee J."/>
            <person name="Lipzen A."/>
            <person name="Pangilinan J."/>
            <person name="LaButti K."/>
            <person name="Hainaut M."/>
            <person name="Henrissat B."/>
            <person name="Grigoriev I.V."/>
            <person name="Spatafora J.W."/>
            <person name="Aime M.C."/>
        </authorList>
    </citation>
    <scope>NUCLEOTIDE SEQUENCE [LARGE SCALE GENOMIC DNA]</scope>
    <source>
        <strain evidence="2 3">MCA 4186</strain>
    </source>
</reference>
<proteinExistence type="predicted"/>
<accession>A0A316Z059</accession>
<evidence type="ECO:0000313" key="2">
    <source>
        <dbReference type="EMBL" id="PWN95107.1"/>
    </source>
</evidence>
<sequence length="319" mass="34652">MHSAKRSWQRCACAAAARRRTARRRACLAQATPALLLRAPATPPLPRAHGELAGAGGCDTDSPVRRTAKAICAGALLATSAAADCPLRYSRTLQMRLAPRSSVRLGASKDGTLVRRARSTQTTHLGLRRGPRRLGWPHLHSPACVLDRLRKATSSEGGEAGSASAPHGDGASLCGCPRGKRRRGLTWTLANVLLRRVRRLQALLRVRWPMSVSRAMAARRFRKAASPMLGAVRRSRRSFAAAGEQEQARKGRLDEGTRTSPALRGSQTRRSAQRRATAPSLPVRANHWHSVARATRRKCRSRAKPAARGRLRPCSGRLA</sequence>
<dbReference type="RefSeq" id="XP_025595386.1">
    <property type="nucleotide sequence ID" value="XM_025739179.1"/>
</dbReference>
<feature type="compositionally biased region" description="Low complexity" evidence="1">
    <location>
        <begin position="266"/>
        <end position="278"/>
    </location>
</feature>
<dbReference type="Proteomes" id="UP000245946">
    <property type="component" value="Unassembled WGS sequence"/>
</dbReference>
<dbReference type="AlphaFoldDB" id="A0A316Z059"/>
<protein>
    <submittedName>
        <fullName evidence="2">Uncharacterized protein</fullName>
    </submittedName>
</protein>
<feature type="compositionally biased region" description="Basic residues" evidence="1">
    <location>
        <begin position="294"/>
        <end position="311"/>
    </location>
</feature>
<feature type="compositionally biased region" description="Basic and acidic residues" evidence="1">
    <location>
        <begin position="246"/>
        <end position="257"/>
    </location>
</feature>
<dbReference type="GeneID" id="37266725"/>